<gene>
    <name evidence="1" type="ORF">PHPALM_4831</name>
</gene>
<accession>A0A2P4YIX6</accession>
<evidence type="ECO:0000313" key="1">
    <source>
        <dbReference type="EMBL" id="POM77736.1"/>
    </source>
</evidence>
<sequence length="179" mass="20404">MSECQESNYTTVVQEGEHTMQKDAITSPRIIRGLADAMKAIVHNALERNYGVAPHIFAKQYQNNPHWSLRFKGISKGGVAKTEMIQWIQLLKFVKRPCSNWYVIQIVVLCDSRREGSRLVPDIGDASDASSFRMGLTCYSLLETYMNVQQDPRCVTILHVDSTHSMWFITVRLNAVPRT</sequence>
<organism evidence="1 2">
    <name type="scientific">Phytophthora palmivora</name>
    <dbReference type="NCBI Taxonomy" id="4796"/>
    <lineage>
        <taxon>Eukaryota</taxon>
        <taxon>Sar</taxon>
        <taxon>Stramenopiles</taxon>
        <taxon>Oomycota</taxon>
        <taxon>Peronosporomycetes</taxon>
        <taxon>Peronosporales</taxon>
        <taxon>Peronosporaceae</taxon>
        <taxon>Phytophthora</taxon>
    </lineage>
</organism>
<evidence type="ECO:0000313" key="2">
    <source>
        <dbReference type="Proteomes" id="UP000237271"/>
    </source>
</evidence>
<proteinExistence type="predicted"/>
<comment type="caution">
    <text evidence="1">The sequence shown here is derived from an EMBL/GenBank/DDBJ whole genome shotgun (WGS) entry which is preliminary data.</text>
</comment>
<dbReference type="Proteomes" id="UP000237271">
    <property type="component" value="Unassembled WGS sequence"/>
</dbReference>
<reference evidence="1 2" key="1">
    <citation type="journal article" date="2017" name="Genome Biol. Evol.">
        <title>Phytophthora megakarya and P. palmivora, closely related causal agents of cacao black pod rot, underwent increases in genome sizes and gene numbers by different mechanisms.</title>
        <authorList>
            <person name="Ali S.S."/>
            <person name="Shao J."/>
            <person name="Lary D.J."/>
            <person name="Kronmiller B."/>
            <person name="Shen D."/>
            <person name="Strem M.D."/>
            <person name="Amoako-Attah I."/>
            <person name="Akrofi A.Y."/>
            <person name="Begoude B.A."/>
            <person name="Ten Hoopen G.M."/>
            <person name="Coulibaly K."/>
            <person name="Kebe B.I."/>
            <person name="Melnick R.L."/>
            <person name="Guiltinan M.J."/>
            <person name="Tyler B.M."/>
            <person name="Meinhardt L.W."/>
            <person name="Bailey B.A."/>
        </authorList>
    </citation>
    <scope>NUCLEOTIDE SEQUENCE [LARGE SCALE GENOMIC DNA]</scope>
    <source>
        <strain evidence="2">sbr112.9</strain>
    </source>
</reference>
<protein>
    <submittedName>
        <fullName evidence="1">Uncharacterized protein</fullName>
    </submittedName>
</protein>
<dbReference type="EMBL" id="NCKW01002365">
    <property type="protein sequence ID" value="POM77736.1"/>
    <property type="molecule type" value="Genomic_DNA"/>
</dbReference>
<keyword evidence="2" id="KW-1185">Reference proteome</keyword>
<name>A0A2P4YIX6_9STRA</name>
<dbReference type="AlphaFoldDB" id="A0A2P4YIX6"/>